<evidence type="ECO:0000256" key="1">
    <source>
        <dbReference type="SAM" id="MobiDB-lite"/>
    </source>
</evidence>
<name>A0AAN6YF77_9PEZI</name>
<feature type="compositionally biased region" description="Basic residues" evidence="1">
    <location>
        <begin position="262"/>
        <end position="271"/>
    </location>
</feature>
<evidence type="ECO:0000313" key="3">
    <source>
        <dbReference type="Proteomes" id="UP001301769"/>
    </source>
</evidence>
<feature type="compositionally biased region" description="Polar residues" evidence="1">
    <location>
        <begin position="245"/>
        <end position="254"/>
    </location>
</feature>
<protein>
    <submittedName>
        <fullName evidence="2">Uncharacterized protein</fullName>
    </submittedName>
</protein>
<gene>
    <name evidence="2" type="ORF">QBC37DRAFT_370398</name>
</gene>
<organism evidence="2 3">
    <name type="scientific">Rhypophila decipiens</name>
    <dbReference type="NCBI Taxonomy" id="261697"/>
    <lineage>
        <taxon>Eukaryota</taxon>
        <taxon>Fungi</taxon>
        <taxon>Dikarya</taxon>
        <taxon>Ascomycota</taxon>
        <taxon>Pezizomycotina</taxon>
        <taxon>Sordariomycetes</taxon>
        <taxon>Sordariomycetidae</taxon>
        <taxon>Sordariales</taxon>
        <taxon>Naviculisporaceae</taxon>
        <taxon>Rhypophila</taxon>
    </lineage>
</organism>
<reference evidence="2" key="1">
    <citation type="journal article" date="2023" name="Mol. Phylogenet. Evol.">
        <title>Genome-scale phylogeny and comparative genomics of the fungal order Sordariales.</title>
        <authorList>
            <person name="Hensen N."/>
            <person name="Bonometti L."/>
            <person name="Westerberg I."/>
            <person name="Brannstrom I.O."/>
            <person name="Guillou S."/>
            <person name="Cros-Aarteil S."/>
            <person name="Calhoun S."/>
            <person name="Haridas S."/>
            <person name="Kuo A."/>
            <person name="Mondo S."/>
            <person name="Pangilinan J."/>
            <person name="Riley R."/>
            <person name="LaButti K."/>
            <person name="Andreopoulos B."/>
            <person name="Lipzen A."/>
            <person name="Chen C."/>
            <person name="Yan M."/>
            <person name="Daum C."/>
            <person name="Ng V."/>
            <person name="Clum A."/>
            <person name="Steindorff A."/>
            <person name="Ohm R.A."/>
            <person name="Martin F."/>
            <person name="Silar P."/>
            <person name="Natvig D.O."/>
            <person name="Lalanne C."/>
            <person name="Gautier V."/>
            <person name="Ament-Velasquez S.L."/>
            <person name="Kruys A."/>
            <person name="Hutchinson M.I."/>
            <person name="Powell A.J."/>
            <person name="Barry K."/>
            <person name="Miller A.N."/>
            <person name="Grigoriev I.V."/>
            <person name="Debuchy R."/>
            <person name="Gladieux P."/>
            <person name="Hiltunen Thoren M."/>
            <person name="Johannesson H."/>
        </authorList>
    </citation>
    <scope>NUCLEOTIDE SEQUENCE</scope>
    <source>
        <strain evidence="2">PSN293</strain>
    </source>
</reference>
<feature type="region of interest" description="Disordered" evidence="1">
    <location>
        <begin position="59"/>
        <end position="271"/>
    </location>
</feature>
<dbReference type="Proteomes" id="UP001301769">
    <property type="component" value="Unassembled WGS sequence"/>
</dbReference>
<evidence type="ECO:0000313" key="2">
    <source>
        <dbReference type="EMBL" id="KAK4216976.1"/>
    </source>
</evidence>
<sequence>MSVRRSQRIAQNAKRGTSTEDFLTAFTLMELRYANSKAALAKVLKDAERQYPAMFQAWKTTQSPSARSDPGKQQGHQVRQSFIPKRSNTSITDLNGMIDGDDGNVLPNPKRSISTIHQNKLHENGPAEPQSSTSTAILDDTDNENENGPTIPQSSRLKIILRGDQLPFGMTSDTYHPPATPEVEVEQYQDPDETEDEDEDEDEGKDPDETEDEDEDEYQDPDPADTEEEVTGQDQNYQNDGGQQSYTNRVQSDNDANEAPKERKRLSRLEQ</sequence>
<comment type="caution">
    <text evidence="2">The sequence shown here is derived from an EMBL/GenBank/DDBJ whole genome shotgun (WGS) entry which is preliminary data.</text>
</comment>
<dbReference type="AlphaFoldDB" id="A0AAN6YF77"/>
<feature type="compositionally biased region" description="Polar residues" evidence="1">
    <location>
        <begin position="74"/>
        <end position="93"/>
    </location>
</feature>
<feature type="compositionally biased region" description="Low complexity" evidence="1">
    <location>
        <begin position="232"/>
        <end position="244"/>
    </location>
</feature>
<accession>A0AAN6YF77</accession>
<proteinExistence type="predicted"/>
<reference evidence="2" key="2">
    <citation type="submission" date="2023-05" db="EMBL/GenBank/DDBJ databases">
        <authorList>
            <consortium name="Lawrence Berkeley National Laboratory"/>
            <person name="Steindorff A."/>
            <person name="Hensen N."/>
            <person name="Bonometti L."/>
            <person name="Westerberg I."/>
            <person name="Brannstrom I.O."/>
            <person name="Guillou S."/>
            <person name="Cros-Aarteil S."/>
            <person name="Calhoun S."/>
            <person name="Haridas S."/>
            <person name="Kuo A."/>
            <person name="Mondo S."/>
            <person name="Pangilinan J."/>
            <person name="Riley R."/>
            <person name="Labutti K."/>
            <person name="Andreopoulos B."/>
            <person name="Lipzen A."/>
            <person name="Chen C."/>
            <person name="Yanf M."/>
            <person name="Daum C."/>
            <person name="Ng V."/>
            <person name="Clum A."/>
            <person name="Ohm R."/>
            <person name="Martin F."/>
            <person name="Silar P."/>
            <person name="Natvig D."/>
            <person name="Lalanne C."/>
            <person name="Gautier V."/>
            <person name="Ament-Velasquez S.L."/>
            <person name="Kruys A."/>
            <person name="Hutchinson M.I."/>
            <person name="Powell A.J."/>
            <person name="Barry K."/>
            <person name="Miller A.N."/>
            <person name="Grigoriev I.V."/>
            <person name="Debuchy R."/>
            <person name="Gladieux P."/>
            <person name="Thoren M.H."/>
            <person name="Johannesson H."/>
        </authorList>
    </citation>
    <scope>NUCLEOTIDE SEQUENCE</scope>
    <source>
        <strain evidence="2">PSN293</strain>
    </source>
</reference>
<keyword evidence="3" id="KW-1185">Reference proteome</keyword>
<dbReference type="EMBL" id="MU858063">
    <property type="protein sequence ID" value="KAK4216976.1"/>
    <property type="molecule type" value="Genomic_DNA"/>
</dbReference>
<feature type="compositionally biased region" description="Polar residues" evidence="1">
    <location>
        <begin position="146"/>
        <end position="156"/>
    </location>
</feature>
<feature type="compositionally biased region" description="Acidic residues" evidence="1">
    <location>
        <begin position="183"/>
        <end position="231"/>
    </location>
</feature>